<organism evidence="1 2">
    <name type="scientific">Plakobranchus ocellatus</name>
    <dbReference type="NCBI Taxonomy" id="259542"/>
    <lineage>
        <taxon>Eukaryota</taxon>
        <taxon>Metazoa</taxon>
        <taxon>Spiralia</taxon>
        <taxon>Lophotrochozoa</taxon>
        <taxon>Mollusca</taxon>
        <taxon>Gastropoda</taxon>
        <taxon>Heterobranchia</taxon>
        <taxon>Euthyneura</taxon>
        <taxon>Panpulmonata</taxon>
        <taxon>Sacoglossa</taxon>
        <taxon>Placobranchoidea</taxon>
        <taxon>Plakobranchidae</taxon>
        <taxon>Plakobranchus</taxon>
    </lineage>
</organism>
<gene>
    <name evidence="1" type="ORF">PoB_003532000</name>
</gene>
<sequence>MTHQPKRKSPSASERATFFAWRMTSKSVLSLAMTQRCDGGDSPPLSPTEYYGGNWPEVFIYISQTIHLNVCLFVYLYTHIFLPGSGFVHKACAQEDDLRLSGPPSGQVARAQTHDRKIPVDLSAGLLTTVPPSPCLTPHL</sequence>
<dbReference type="AlphaFoldDB" id="A0AAV4AKW8"/>
<evidence type="ECO:0000313" key="1">
    <source>
        <dbReference type="EMBL" id="GFO08815.1"/>
    </source>
</evidence>
<keyword evidence="2" id="KW-1185">Reference proteome</keyword>
<accession>A0AAV4AKW8</accession>
<dbReference type="Proteomes" id="UP000735302">
    <property type="component" value="Unassembled WGS sequence"/>
</dbReference>
<reference evidence="1 2" key="1">
    <citation type="journal article" date="2021" name="Elife">
        <title>Chloroplast acquisition without the gene transfer in kleptoplastic sea slugs, Plakobranchus ocellatus.</title>
        <authorList>
            <person name="Maeda T."/>
            <person name="Takahashi S."/>
            <person name="Yoshida T."/>
            <person name="Shimamura S."/>
            <person name="Takaki Y."/>
            <person name="Nagai Y."/>
            <person name="Toyoda A."/>
            <person name="Suzuki Y."/>
            <person name="Arimoto A."/>
            <person name="Ishii H."/>
            <person name="Satoh N."/>
            <person name="Nishiyama T."/>
            <person name="Hasebe M."/>
            <person name="Maruyama T."/>
            <person name="Minagawa J."/>
            <person name="Obokata J."/>
            <person name="Shigenobu S."/>
        </authorList>
    </citation>
    <scope>NUCLEOTIDE SEQUENCE [LARGE SCALE GENOMIC DNA]</scope>
</reference>
<evidence type="ECO:0000313" key="2">
    <source>
        <dbReference type="Proteomes" id="UP000735302"/>
    </source>
</evidence>
<protein>
    <submittedName>
        <fullName evidence="1">Uncharacterized protein</fullName>
    </submittedName>
</protein>
<name>A0AAV4AKW8_9GAST</name>
<proteinExistence type="predicted"/>
<dbReference type="EMBL" id="BLXT01004001">
    <property type="protein sequence ID" value="GFO08815.1"/>
    <property type="molecule type" value="Genomic_DNA"/>
</dbReference>
<comment type="caution">
    <text evidence="1">The sequence shown here is derived from an EMBL/GenBank/DDBJ whole genome shotgun (WGS) entry which is preliminary data.</text>
</comment>